<keyword evidence="1" id="KW-0472">Membrane</keyword>
<organism evidence="2 3">
    <name type="scientific">Pseudoalteromonas shioyasakiensis</name>
    <dbReference type="NCBI Taxonomy" id="1190813"/>
    <lineage>
        <taxon>Bacteria</taxon>
        <taxon>Pseudomonadati</taxon>
        <taxon>Pseudomonadota</taxon>
        <taxon>Gammaproteobacteria</taxon>
        <taxon>Alteromonadales</taxon>
        <taxon>Pseudoalteromonadaceae</taxon>
        <taxon>Pseudoalteromonas</taxon>
    </lineage>
</organism>
<sequence length="125" mass="14519">MGYTVLKKRNLYNWLKFILSVPLIVIIAIFVTAVNFYGIEWIVGAILFCALLWVYRVSYSFSDAEVMVGYSFNLLGFYYLSVKLNGSKVKKVTREKIIKFKVSEKKEFILDSTQLHKTGPKFKLE</sequence>
<evidence type="ECO:0000256" key="1">
    <source>
        <dbReference type="SAM" id="Phobius"/>
    </source>
</evidence>
<feature type="transmembrane region" description="Helical" evidence="1">
    <location>
        <begin position="12"/>
        <end position="31"/>
    </location>
</feature>
<protein>
    <submittedName>
        <fullName evidence="2">Uncharacterized protein</fullName>
    </submittedName>
</protein>
<dbReference type="RefSeq" id="WP_175082824.1">
    <property type="nucleotide sequence ID" value="NZ_JAKUMG010000005.1"/>
</dbReference>
<comment type="caution">
    <text evidence="2">The sequence shown here is derived from an EMBL/GenBank/DDBJ whole genome shotgun (WGS) entry which is preliminary data.</text>
</comment>
<evidence type="ECO:0000313" key="3">
    <source>
        <dbReference type="Proteomes" id="UP001156974"/>
    </source>
</evidence>
<keyword evidence="1" id="KW-1133">Transmembrane helix</keyword>
<accession>A0ABT6U3E9</accession>
<dbReference type="Proteomes" id="UP001156974">
    <property type="component" value="Unassembled WGS sequence"/>
</dbReference>
<keyword evidence="3" id="KW-1185">Reference proteome</keyword>
<feature type="transmembrane region" description="Helical" evidence="1">
    <location>
        <begin position="38"/>
        <end position="55"/>
    </location>
</feature>
<name>A0ABT6U3E9_9GAMM</name>
<gene>
    <name evidence="2" type="ORF">MKZ47_11695</name>
</gene>
<keyword evidence="1" id="KW-0812">Transmembrane</keyword>
<reference evidence="2 3" key="1">
    <citation type="submission" date="2022-02" db="EMBL/GenBank/DDBJ databases">
        <title>Genome analysis of Beneficial Microorganisms for Coral consortium from Pocillopora damicornis.</title>
        <authorList>
            <person name="Rosado P.M."/>
            <person name="Cardoso P.M."/>
            <person name="Rosado J.G."/>
            <person name="Schultz J."/>
            <person name="Rocha U."/>
            <person name="Costa T.K."/>
            <person name="Peixoto R.S."/>
        </authorList>
    </citation>
    <scope>NUCLEOTIDE SEQUENCE [LARGE SCALE GENOMIC DNA]</scope>
    <source>
        <strain evidence="2 3">BMC5</strain>
    </source>
</reference>
<dbReference type="EMBL" id="JAKUMG010000005">
    <property type="protein sequence ID" value="MDI4669755.1"/>
    <property type="molecule type" value="Genomic_DNA"/>
</dbReference>
<proteinExistence type="predicted"/>
<evidence type="ECO:0000313" key="2">
    <source>
        <dbReference type="EMBL" id="MDI4669755.1"/>
    </source>
</evidence>